<dbReference type="Proteomes" id="UP000308600">
    <property type="component" value="Unassembled WGS sequence"/>
</dbReference>
<gene>
    <name evidence="1" type="ORF">BDN72DRAFT_905129</name>
</gene>
<evidence type="ECO:0000313" key="1">
    <source>
        <dbReference type="EMBL" id="TFK60248.1"/>
    </source>
</evidence>
<organism evidence="1 2">
    <name type="scientific">Pluteus cervinus</name>
    <dbReference type="NCBI Taxonomy" id="181527"/>
    <lineage>
        <taxon>Eukaryota</taxon>
        <taxon>Fungi</taxon>
        <taxon>Dikarya</taxon>
        <taxon>Basidiomycota</taxon>
        <taxon>Agaricomycotina</taxon>
        <taxon>Agaricomycetes</taxon>
        <taxon>Agaricomycetidae</taxon>
        <taxon>Agaricales</taxon>
        <taxon>Pluteineae</taxon>
        <taxon>Pluteaceae</taxon>
        <taxon>Pluteus</taxon>
    </lineage>
</organism>
<name>A0ACD3A306_9AGAR</name>
<reference evidence="1 2" key="1">
    <citation type="journal article" date="2019" name="Nat. Ecol. Evol.">
        <title>Megaphylogeny resolves global patterns of mushroom evolution.</title>
        <authorList>
            <person name="Varga T."/>
            <person name="Krizsan K."/>
            <person name="Foldi C."/>
            <person name="Dima B."/>
            <person name="Sanchez-Garcia M."/>
            <person name="Sanchez-Ramirez S."/>
            <person name="Szollosi G.J."/>
            <person name="Szarkandi J.G."/>
            <person name="Papp V."/>
            <person name="Albert L."/>
            <person name="Andreopoulos W."/>
            <person name="Angelini C."/>
            <person name="Antonin V."/>
            <person name="Barry K.W."/>
            <person name="Bougher N.L."/>
            <person name="Buchanan P."/>
            <person name="Buyck B."/>
            <person name="Bense V."/>
            <person name="Catcheside P."/>
            <person name="Chovatia M."/>
            <person name="Cooper J."/>
            <person name="Damon W."/>
            <person name="Desjardin D."/>
            <person name="Finy P."/>
            <person name="Geml J."/>
            <person name="Haridas S."/>
            <person name="Hughes K."/>
            <person name="Justo A."/>
            <person name="Karasinski D."/>
            <person name="Kautmanova I."/>
            <person name="Kiss B."/>
            <person name="Kocsube S."/>
            <person name="Kotiranta H."/>
            <person name="LaButti K.M."/>
            <person name="Lechner B.E."/>
            <person name="Liimatainen K."/>
            <person name="Lipzen A."/>
            <person name="Lukacs Z."/>
            <person name="Mihaltcheva S."/>
            <person name="Morgado L.N."/>
            <person name="Niskanen T."/>
            <person name="Noordeloos M.E."/>
            <person name="Ohm R.A."/>
            <person name="Ortiz-Santana B."/>
            <person name="Ovrebo C."/>
            <person name="Racz N."/>
            <person name="Riley R."/>
            <person name="Savchenko A."/>
            <person name="Shiryaev A."/>
            <person name="Soop K."/>
            <person name="Spirin V."/>
            <person name="Szebenyi C."/>
            <person name="Tomsovsky M."/>
            <person name="Tulloss R.E."/>
            <person name="Uehling J."/>
            <person name="Grigoriev I.V."/>
            <person name="Vagvolgyi C."/>
            <person name="Papp T."/>
            <person name="Martin F.M."/>
            <person name="Miettinen O."/>
            <person name="Hibbett D.S."/>
            <person name="Nagy L.G."/>
        </authorList>
    </citation>
    <scope>NUCLEOTIDE SEQUENCE [LARGE SCALE GENOMIC DNA]</scope>
    <source>
        <strain evidence="1 2">NL-1719</strain>
    </source>
</reference>
<proteinExistence type="predicted"/>
<protein>
    <submittedName>
        <fullName evidence="1">Uncharacterized protein</fullName>
    </submittedName>
</protein>
<sequence length="192" mass="21751">MSSKKSFCLRKELHFPPLSGIPEYYCSNSGHCDANYNPLRRWCLLAEILSVEKFVSLVLRTRDSEGRLVTVSLSLPDYTDVKEICKVGHTVAIMFPYRNTMVDGTVGIKLSSLERFEVIQSCLDDLVKTSDKMKCVGCCSTCGGPTRLGCDRCQMPFCGKGCLSTSWKLDHKAECEPAQFIRRWRKMDWEAI</sequence>
<keyword evidence="2" id="KW-1185">Reference proteome</keyword>
<accession>A0ACD3A306</accession>
<evidence type="ECO:0000313" key="2">
    <source>
        <dbReference type="Proteomes" id="UP000308600"/>
    </source>
</evidence>
<dbReference type="EMBL" id="ML208805">
    <property type="protein sequence ID" value="TFK60248.1"/>
    <property type="molecule type" value="Genomic_DNA"/>
</dbReference>